<sequence>MKNLCLILTGLLMNAWVYGQKLHVVFVIEKEDINFGLLNLRNEELMMQIMETVKWGLNYPMQTTYLSGAKFTATAVKKAIVNLKTNSKDIVVVYFAGFGIAQPDDKSLFANWKLRDTPKMGLSVGEVERWLIAKQRAKKLRLGLILAECSEQSIKQKQKIRASIGLRIDLRRPVIRKLFLENCGIIKMGSSLPYESSWITSDGPSLFTSSFHRAFETMLTPADSSALQRTSFQQLQSLTSMFMGQYFYDMGISQTPVLEIKSCKGAAANVIIGPIPDSLVSQTTVLNGLLNGLSQNRDSVQRAQIRRKIMSYFAPTATVSLSSYYLNTAIPEVKTYPLKQYLDDIHLAKRNPKYEMMVLDKEYLFIEKMEVNASNPRAKWPLVEQVAIVEFWGEINRPR</sequence>
<dbReference type="Proteomes" id="UP001204772">
    <property type="component" value="Unassembled WGS sequence"/>
</dbReference>
<gene>
    <name evidence="1" type="ORF">NCI00_02275</name>
</gene>
<evidence type="ECO:0008006" key="3">
    <source>
        <dbReference type="Google" id="ProtNLM"/>
    </source>
</evidence>
<reference evidence="1 2" key="1">
    <citation type="submission" date="2022-06" db="EMBL/GenBank/DDBJ databases">
        <title>Runella sp. S5 genome sequencing.</title>
        <authorList>
            <person name="Park S."/>
        </authorList>
    </citation>
    <scope>NUCLEOTIDE SEQUENCE [LARGE SCALE GENOMIC DNA]</scope>
    <source>
        <strain evidence="1 2">S5</strain>
    </source>
</reference>
<comment type="caution">
    <text evidence="1">The sequence shown here is derived from an EMBL/GenBank/DDBJ whole genome shotgun (WGS) entry which is preliminary data.</text>
</comment>
<proteinExistence type="predicted"/>
<organism evidence="1 2">
    <name type="scientific">Runella salmonicolor</name>
    <dbReference type="NCBI Taxonomy" id="2950278"/>
    <lineage>
        <taxon>Bacteria</taxon>
        <taxon>Pseudomonadati</taxon>
        <taxon>Bacteroidota</taxon>
        <taxon>Cytophagia</taxon>
        <taxon>Cytophagales</taxon>
        <taxon>Spirosomataceae</taxon>
        <taxon>Runella</taxon>
    </lineage>
</organism>
<evidence type="ECO:0000313" key="2">
    <source>
        <dbReference type="Proteomes" id="UP001204772"/>
    </source>
</evidence>
<name>A0ABT1FL28_9BACT</name>
<protein>
    <recommendedName>
        <fullName evidence="3">Caspase domain-containing protein</fullName>
    </recommendedName>
</protein>
<dbReference type="EMBL" id="JAMZEL010000001">
    <property type="protein sequence ID" value="MCP1381227.1"/>
    <property type="molecule type" value="Genomic_DNA"/>
</dbReference>
<evidence type="ECO:0000313" key="1">
    <source>
        <dbReference type="EMBL" id="MCP1381227.1"/>
    </source>
</evidence>
<dbReference type="RefSeq" id="WP_253524586.1">
    <property type="nucleotide sequence ID" value="NZ_JAMZEL010000001.1"/>
</dbReference>
<keyword evidence="2" id="KW-1185">Reference proteome</keyword>
<accession>A0ABT1FL28</accession>